<dbReference type="PROSITE" id="PS50893">
    <property type="entry name" value="ABC_TRANSPORTER_2"/>
    <property type="match status" value="1"/>
</dbReference>
<dbReference type="GO" id="GO:0015421">
    <property type="term" value="F:ABC-type oligopeptide transporter activity"/>
    <property type="evidence" value="ECO:0007669"/>
    <property type="project" value="TreeGrafter"/>
</dbReference>
<dbReference type="Proteomes" id="UP000177458">
    <property type="component" value="Unassembled WGS sequence"/>
</dbReference>
<feature type="domain" description="ABC transporter" evidence="10">
    <location>
        <begin position="358"/>
        <end position="598"/>
    </location>
</feature>
<gene>
    <name evidence="12" type="ORF">A3A69_01240</name>
</gene>
<comment type="caution">
    <text evidence="12">The sequence shown here is derived from an EMBL/GenBank/DDBJ whole genome shotgun (WGS) entry which is preliminary data.</text>
</comment>
<evidence type="ECO:0000259" key="10">
    <source>
        <dbReference type="PROSITE" id="PS50893"/>
    </source>
</evidence>
<evidence type="ECO:0000256" key="4">
    <source>
        <dbReference type="ARBA" id="ARBA00022692"/>
    </source>
</evidence>
<dbReference type="SUPFAM" id="SSF52540">
    <property type="entry name" value="P-loop containing nucleoside triphosphate hydrolases"/>
    <property type="match status" value="1"/>
</dbReference>
<dbReference type="PANTHER" id="PTHR43394">
    <property type="entry name" value="ATP-DEPENDENT PERMEASE MDL1, MITOCHONDRIAL"/>
    <property type="match status" value="1"/>
</dbReference>
<evidence type="ECO:0008006" key="14">
    <source>
        <dbReference type="Google" id="ProtNLM"/>
    </source>
</evidence>
<dbReference type="InterPro" id="IPR011527">
    <property type="entry name" value="ABC1_TM_dom"/>
</dbReference>
<evidence type="ECO:0000256" key="8">
    <source>
        <dbReference type="ARBA" id="ARBA00023136"/>
    </source>
</evidence>
<evidence type="ECO:0000256" key="9">
    <source>
        <dbReference type="SAM" id="Phobius"/>
    </source>
</evidence>
<keyword evidence="8 9" id="KW-0472">Membrane</keyword>
<keyword evidence="4 9" id="KW-0812">Transmembrane</keyword>
<organism evidence="12 13">
    <name type="scientific">candidate division WWE3 bacterium RIFCSPLOWO2_01_FULL_37_15</name>
    <dbReference type="NCBI Taxonomy" id="1802622"/>
    <lineage>
        <taxon>Bacteria</taxon>
        <taxon>Katanobacteria</taxon>
    </lineage>
</organism>
<dbReference type="InterPro" id="IPR036640">
    <property type="entry name" value="ABC1_TM_sf"/>
</dbReference>
<feature type="transmembrane region" description="Helical" evidence="9">
    <location>
        <begin position="152"/>
        <end position="170"/>
    </location>
</feature>
<dbReference type="PANTHER" id="PTHR43394:SF1">
    <property type="entry name" value="ATP-BINDING CASSETTE SUB-FAMILY B MEMBER 10, MITOCHONDRIAL"/>
    <property type="match status" value="1"/>
</dbReference>
<dbReference type="GO" id="GO:0005886">
    <property type="term" value="C:plasma membrane"/>
    <property type="evidence" value="ECO:0007669"/>
    <property type="project" value="UniProtKB-SubCell"/>
</dbReference>
<reference evidence="12 13" key="1">
    <citation type="journal article" date="2016" name="Nat. Commun.">
        <title>Thousands of microbial genomes shed light on interconnected biogeochemical processes in an aquifer system.</title>
        <authorList>
            <person name="Anantharaman K."/>
            <person name="Brown C.T."/>
            <person name="Hug L.A."/>
            <person name="Sharon I."/>
            <person name="Castelle C.J."/>
            <person name="Probst A.J."/>
            <person name="Thomas B.C."/>
            <person name="Singh A."/>
            <person name="Wilkins M.J."/>
            <person name="Karaoz U."/>
            <person name="Brodie E.L."/>
            <person name="Williams K.H."/>
            <person name="Hubbard S.S."/>
            <person name="Banfield J.F."/>
        </authorList>
    </citation>
    <scope>NUCLEOTIDE SEQUENCE [LARGE SCALE GENOMIC DNA]</scope>
</reference>
<dbReference type="Gene3D" id="3.40.50.300">
    <property type="entry name" value="P-loop containing nucleotide triphosphate hydrolases"/>
    <property type="match status" value="1"/>
</dbReference>
<proteinExistence type="predicted"/>
<dbReference type="GO" id="GO:0016887">
    <property type="term" value="F:ATP hydrolysis activity"/>
    <property type="evidence" value="ECO:0007669"/>
    <property type="project" value="InterPro"/>
</dbReference>
<keyword evidence="5" id="KW-0547">Nucleotide-binding</keyword>
<accession>A0A1F4UT77</accession>
<keyword evidence="2" id="KW-0813">Transport</keyword>
<feature type="transmembrane region" description="Helical" evidence="9">
    <location>
        <begin position="74"/>
        <end position="92"/>
    </location>
</feature>
<evidence type="ECO:0000256" key="5">
    <source>
        <dbReference type="ARBA" id="ARBA00022741"/>
    </source>
</evidence>
<evidence type="ECO:0000256" key="7">
    <source>
        <dbReference type="ARBA" id="ARBA00022989"/>
    </source>
</evidence>
<name>A0A1F4UT77_UNCKA</name>
<dbReference type="InterPro" id="IPR003593">
    <property type="entry name" value="AAA+_ATPase"/>
</dbReference>
<dbReference type="AlphaFoldDB" id="A0A1F4UT77"/>
<dbReference type="PROSITE" id="PS50929">
    <property type="entry name" value="ABC_TM1F"/>
    <property type="match status" value="1"/>
</dbReference>
<dbReference type="Gene3D" id="1.20.1560.10">
    <property type="entry name" value="ABC transporter type 1, transmembrane domain"/>
    <property type="match status" value="1"/>
</dbReference>
<dbReference type="EMBL" id="MEVF01000045">
    <property type="protein sequence ID" value="OGC48167.1"/>
    <property type="molecule type" value="Genomic_DNA"/>
</dbReference>
<dbReference type="InterPro" id="IPR003439">
    <property type="entry name" value="ABC_transporter-like_ATP-bd"/>
</dbReference>
<comment type="subcellular location">
    <subcellularLocation>
        <location evidence="1">Cell membrane</location>
        <topology evidence="1">Multi-pass membrane protein</topology>
    </subcellularLocation>
</comment>
<dbReference type="FunFam" id="3.40.50.300:FF:000221">
    <property type="entry name" value="Multidrug ABC transporter ATP-binding protein"/>
    <property type="match status" value="1"/>
</dbReference>
<evidence type="ECO:0000256" key="1">
    <source>
        <dbReference type="ARBA" id="ARBA00004651"/>
    </source>
</evidence>
<feature type="transmembrane region" description="Helical" evidence="9">
    <location>
        <begin position="176"/>
        <end position="194"/>
    </location>
</feature>
<keyword evidence="3" id="KW-1003">Cell membrane</keyword>
<dbReference type="SUPFAM" id="SSF90123">
    <property type="entry name" value="ABC transporter transmembrane region"/>
    <property type="match status" value="1"/>
</dbReference>
<dbReference type="Pfam" id="PF00005">
    <property type="entry name" value="ABC_tran"/>
    <property type="match status" value="1"/>
</dbReference>
<feature type="domain" description="ABC transmembrane type-1" evidence="11">
    <location>
        <begin position="33"/>
        <end position="323"/>
    </location>
</feature>
<evidence type="ECO:0000259" key="11">
    <source>
        <dbReference type="PROSITE" id="PS50929"/>
    </source>
</evidence>
<sequence length="601" mass="68880">MIKPTQKEKKRSFIFYLMFILKKIYSLNPVLSIVFFISALVSSFLPQVESYAIGKLIDSAVKSLTDGLGDYKSFILILVAVSALLMANKFIFDINSYITQVFSLRNQNARDFVSFQAVLNAKPHYFEDPDFIKEKNKVDYNSWKISQIIESVTIITTSFISSAVIILIFFTHDWKIVVAAVVSLIFPALVKLKYGKQVWGIWDSMSDDKIIFHKYRNALYTDDPSKFMEMTVFGYGKYLLNTALGLNKKFVDKLETNERKRLVFTLFARLWEFVFTVLGLYYVFLLFINKSVSIGQFFFIMSLFQNLRNTVTFAFEQATTILSDGSFFETFYKFLNFSPKIDIIDGKEEVDTSKGIEIQFKNVCFTYPGTEKQVLNNVNIIISTNKDVALVGKNGAGKTTLIKLMLRIYDPTEGEILINGVNIKELSLTDYYRKIGVLSQNFITFGFKAWENIFVGDINKPYSLKKVVEAAKKSQAHEFIQEYPNKYDTYLARDLKDGVSPSGGQWQRIAIARVFYKEPKLIILDEPTSAIDALAEEEIFSNIKGFSKDKTVVIVSHRFATVKKADYIYVIDNGEIIEKGEHSQLIAKDSLYSKMYYAQSK</sequence>
<protein>
    <recommendedName>
        <fullName evidence="14">ABC transporter domain-containing protein</fullName>
    </recommendedName>
</protein>
<dbReference type="GO" id="GO:0005524">
    <property type="term" value="F:ATP binding"/>
    <property type="evidence" value="ECO:0007669"/>
    <property type="project" value="UniProtKB-KW"/>
</dbReference>
<evidence type="ECO:0000256" key="6">
    <source>
        <dbReference type="ARBA" id="ARBA00022840"/>
    </source>
</evidence>
<dbReference type="InterPro" id="IPR027417">
    <property type="entry name" value="P-loop_NTPase"/>
</dbReference>
<dbReference type="InterPro" id="IPR039421">
    <property type="entry name" value="Type_1_exporter"/>
</dbReference>
<evidence type="ECO:0000313" key="13">
    <source>
        <dbReference type="Proteomes" id="UP000177458"/>
    </source>
</evidence>
<evidence type="ECO:0000256" key="2">
    <source>
        <dbReference type="ARBA" id="ARBA00022448"/>
    </source>
</evidence>
<dbReference type="SMART" id="SM00382">
    <property type="entry name" value="AAA"/>
    <property type="match status" value="1"/>
</dbReference>
<keyword evidence="6" id="KW-0067">ATP-binding</keyword>
<evidence type="ECO:0000256" key="3">
    <source>
        <dbReference type="ARBA" id="ARBA00022475"/>
    </source>
</evidence>
<evidence type="ECO:0000313" key="12">
    <source>
        <dbReference type="EMBL" id="OGC48167.1"/>
    </source>
</evidence>
<keyword evidence="7 9" id="KW-1133">Transmembrane helix</keyword>
<feature type="transmembrane region" description="Helical" evidence="9">
    <location>
        <begin position="262"/>
        <end position="288"/>
    </location>
</feature>